<name>A0A8S5UC98_9CAUD</name>
<dbReference type="EMBL" id="BK016063">
    <property type="protein sequence ID" value="DAF92127.1"/>
    <property type="molecule type" value="Genomic_DNA"/>
</dbReference>
<reference evidence="1" key="1">
    <citation type="journal article" date="2021" name="Proc. Natl. Acad. Sci. U.S.A.">
        <title>A Catalog of Tens of Thousands of Viruses from Human Metagenomes Reveals Hidden Associations with Chronic Diseases.</title>
        <authorList>
            <person name="Tisza M.J."/>
            <person name="Buck C.B."/>
        </authorList>
    </citation>
    <scope>NUCLEOTIDE SEQUENCE</scope>
    <source>
        <strain evidence="1">CtgN495</strain>
    </source>
</reference>
<evidence type="ECO:0000313" key="1">
    <source>
        <dbReference type="EMBL" id="DAF92127.1"/>
    </source>
</evidence>
<sequence>MMVDLDQLVSKIERAEKPALFLCKLLRNY</sequence>
<protein>
    <submittedName>
        <fullName evidence="1">Uncharacterized protein</fullName>
    </submittedName>
</protein>
<proteinExistence type="predicted"/>
<accession>A0A8S5UC98</accession>
<organism evidence="1">
    <name type="scientific">Siphoviridae sp. ctgN495</name>
    <dbReference type="NCBI Taxonomy" id="2825608"/>
    <lineage>
        <taxon>Viruses</taxon>
        <taxon>Duplodnaviria</taxon>
        <taxon>Heunggongvirae</taxon>
        <taxon>Uroviricota</taxon>
        <taxon>Caudoviricetes</taxon>
    </lineage>
</organism>